<comment type="caution">
    <text evidence="2">The sequence shown here is derived from an EMBL/GenBank/DDBJ whole genome shotgun (WGS) entry which is preliminary data.</text>
</comment>
<proteinExistence type="predicted"/>
<dbReference type="RefSeq" id="WP_343948071.1">
    <property type="nucleotide sequence ID" value="NZ_BAAAHQ010000001.1"/>
</dbReference>
<dbReference type="PANTHER" id="PTHR43433:SF10">
    <property type="entry name" value="AB HYDROLASE-1 DOMAIN-CONTAINING PROTEIN"/>
    <property type="match status" value="1"/>
</dbReference>
<evidence type="ECO:0000313" key="3">
    <source>
        <dbReference type="Proteomes" id="UP001501578"/>
    </source>
</evidence>
<dbReference type="GO" id="GO:0016787">
    <property type="term" value="F:hydrolase activity"/>
    <property type="evidence" value="ECO:0007669"/>
    <property type="project" value="UniProtKB-KW"/>
</dbReference>
<name>A0ABP3Z4Q0_9ACTN</name>
<dbReference type="InterPro" id="IPR029058">
    <property type="entry name" value="AB_hydrolase_fold"/>
</dbReference>
<dbReference type="InterPro" id="IPR050471">
    <property type="entry name" value="AB_hydrolase"/>
</dbReference>
<accession>A0ABP3Z4Q0</accession>
<keyword evidence="3" id="KW-1185">Reference proteome</keyword>
<gene>
    <name evidence="2" type="ORF">GCM10009560_05870</name>
</gene>
<evidence type="ECO:0000259" key="1">
    <source>
        <dbReference type="Pfam" id="PF00561"/>
    </source>
</evidence>
<dbReference type="SUPFAM" id="SSF53474">
    <property type="entry name" value="alpha/beta-Hydrolases"/>
    <property type="match status" value="1"/>
</dbReference>
<dbReference type="Gene3D" id="3.40.50.1820">
    <property type="entry name" value="alpha/beta hydrolase"/>
    <property type="match status" value="1"/>
</dbReference>
<dbReference type="Proteomes" id="UP001501578">
    <property type="component" value="Unassembled WGS sequence"/>
</dbReference>
<dbReference type="EMBL" id="BAAAHQ010000001">
    <property type="protein sequence ID" value="GAA0913559.1"/>
    <property type="molecule type" value="Genomic_DNA"/>
</dbReference>
<keyword evidence="2" id="KW-0378">Hydrolase</keyword>
<dbReference type="InterPro" id="IPR000073">
    <property type="entry name" value="AB_hydrolase_1"/>
</dbReference>
<evidence type="ECO:0000313" key="2">
    <source>
        <dbReference type="EMBL" id="GAA0913559.1"/>
    </source>
</evidence>
<dbReference type="Pfam" id="PF00561">
    <property type="entry name" value="Abhydrolase_1"/>
    <property type="match status" value="1"/>
</dbReference>
<dbReference type="PANTHER" id="PTHR43433">
    <property type="entry name" value="HYDROLASE, ALPHA/BETA FOLD FAMILY PROTEIN"/>
    <property type="match status" value="1"/>
</dbReference>
<protein>
    <submittedName>
        <fullName evidence="2">Alpha/beta hydrolase</fullName>
    </submittedName>
</protein>
<organism evidence="2 3">
    <name type="scientific">Nonomuraea longicatena</name>
    <dbReference type="NCBI Taxonomy" id="83682"/>
    <lineage>
        <taxon>Bacteria</taxon>
        <taxon>Bacillati</taxon>
        <taxon>Actinomycetota</taxon>
        <taxon>Actinomycetes</taxon>
        <taxon>Streptosporangiales</taxon>
        <taxon>Streptosporangiaceae</taxon>
        <taxon>Nonomuraea</taxon>
    </lineage>
</organism>
<sequence length="311" mass="33533">MILDLPGGRRLGYHVFGDPDGVPCLFVHGYSSSRWAAGWTLGEGEPRRRGIRVVSVDRPGYGLSTPRPGAGFTDWAEDAALLVEPFGRVAVVGVSMGAGPALALAAARPDLVVSATILGGMPPVGARERWAPDSRADALYWRLARHAPALLRGLCAMSTRSMASMARESDGADRLVAAVSRTLPPADLTVFRDLLAREKPQATNQHVTAGEDVRAAFVADVRETCRQGGAAMAEDLLRYLRPWGFEPEDVTVPVHLWHGLEDPKVPVALARRLAGRLPQVTARFVPGGHFAVFAHRAEILDRIAHEGSRRP</sequence>
<feature type="domain" description="AB hydrolase-1" evidence="1">
    <location>
        <begin position="25"/>
        <end position="293"/>
    </location>
</feature>
<reference evidence="3" key="1">
    <citation type="journal article" date="2019" name="Int. J. Syst. Evol. Microbiol.">
        <title>The Global Catalogue of Microorganisms (GCM) 10K type strain sequencing project: providing services to taxonomists for standard genome sequencing and annotation.</title>
        <authorList>
            <consortium name="The Broad Institute Genomics Platform"/>
            <consortium name="The Broad Institute Genome Sequencing Center for Infectious Disease"/>
            <person name="Wu L."/>
            <person name="Ma J."/>
        </authorList>
    </citation>
    <scope>NUCLEOTIDE SEQUENCE [LARGE SCALE GENOMIC DNA]</scope>
    <source>
        <strain evidence="3">JCM 11136</strain>
    </source>
</reference>